<dbReference type="GO" id="GO:0071014">
    <property type="term" value="C:post-mRNA release spliceosomal complex"/>
    <property type="evidence" value="ECO:0007669"/>
    <property type="project" value="TreeGrafter"/>
</dbReference>
<evidence type="ECO:0000256" key="1">
    <source>
        <dbReference type="ARBA" id="ARBA00005595"/>
    </source>
</evidence>
<dbReference type="GO" id="GO:0005684">
    <property type="term" value="C:U2-type spliceosomal complex"/>
    <property type="evidence" value="ECO:0007669"/>
    <property type="project" value="TreeGrafter"/>
</dbReference>
<dbReference type="Proteomes" id="UP000887564">
    <property type="component" value="Unplaced"/>
</dbReference>
<dbReference type="WBParaSite" id="PEQ_0001189501-mRNA-1">
    <property type="protein sequence ID" value="PEQ_0001189501-mRNA-1"/>
    <property type="gene ID" value="PEQ_0001189501"/>
</dbReference>
<name>A0A914RZF1_PAREQ</name>
<keyword evidence="2" id="KW-1185">Reference proteome</keyword>
<organism evidence="2 3">
    <name type="scientific">Parascaris equorum</name>
    <name type="common">Equine roundworm</name>
    <dbReference type="NCBI Taxonomy" id="6256"/>
    <lineage>
        <taxon>Eukaryota</taxon>
        <taxon>Metazoa</taxon>
        <taxon>Ecdysozoa</taxon>
        <taxon>Nematoda</taxon>
        <taxon>Chromadorea</taxon>
        <taxon>Rhabditida</taxon>
        <taxon>Spirurina</taxon>
        <taxon>Ascaridomorpha</taxon>
        <taxon>Ascaridoidea</taxon>
        <taxon>Ascarididae</taxon>
        <taxon>Parascaris</taxon>
    </lineage>
</organism>
<protein>
    <submittedName>
        <fullName evidence="3">Uncharacterized protein</fullName>
    </submittedName>
</protein>
<accession>A0A914RZF1</accession>
<dbReference type="PANTHER" id="PTHR12111">
    <property type="entry name" value="SPLICING FACTOR YJU2"/>
    <property type="match status" value="1"/>
</dbReference>
<proteinExistence type="inferred from homology"/>
<dbReference type="Pfam" id="PF04502">
    <property type="entry name" value="Saf4_Yju2"/>
    <property type="match status" value="1"/>
</dbReference>
<dbReference type="PANTHER" id="PTHR12111:SF2">
    <property type="entry name" value="SPLICING FACTOR YJU2B-RELATED"/>
    <property type="match status" value="1"/>
</dbReference>
<dbReference type="GO" id="GO:0000398">
    <property type="term" value="P:mRNA splicing, via spliceosome"/>
    <property type="evidence" value="ECO:0007669"/>
    <property type="project" value="InterPro"/>
</dbReference>
<evidence type="ECO:0000313" key="3">
    <source>
        <dbReference type="WBParaSite" id="PEQ_0001189501-mRNA-1"/>
    </source>
</evidence>
<dbReference type="InterPro" id="IPR007590">
    <property type="entry name" value="Saf4/Yju2"/>
</dbReference>
<dbReference type="AlphaFoldDB" id="A0A914RZF1"/>
<comment type="similarity">
    <text evidence="1">Belongs to the CWC16 family.</text>
</comment>
<reference evidence="3" key="1">
    <citation type="submission" date="2022-11" db="UniProtKB">
        <authorList>
            <consortium name="WormBaseParasite"/>
        </authorList>
    </citation>
    <scope>IDENTIFICATION</scope>
</reference>
<sequence length="234" mass="26686">HFDYELVEGCRRQEKRYDPSTIAQLGAVDRGFNRQLEGDKMFKIEHLENDKTKSVQTGDQIEKLEWIQDRMRDDFAANQALRQIFRHEKKELMDQPYEEQQNEVRSSIRNRPLFVASTSSSNTLKQDLKKTLSLKIHEKRASNGFDEPLASSSSSLLTSKAIGITRKKAKVDASNASQHEEMRQDLQISNVGGDCLHGERCADVHCTKDECFKLSDVSCPPKQCSLVADYESSD</sequence>
<evidence type="ECO:0000313" key="2">
    <source>
        <dbReference type="Proteomes" id="UP000887564"/>
    </source>
</evidence>